<evidence type="ECO:0000256" key="16">
    <source>
        <dbReference type="SAM" id="Coils"/>
    </source>
</evidence>
<feature type="coiled-coil region" evidence="16">
    <location>
        <begin position="84"/>
        <end position="111"/>
    </location>
</feature>
<comment type="catalytic activity">
    <reaction evidence="15">
        <text>N(4)-{beta-D-GlcNAc-(1-&gt;2)-[beta-D-GlcNAc-(1-&gt;4)]-alpha-D-Man-(1-&gt;3)-[beta-D-GlcNAc-(1-&gt;2)-alpha-D-Man-(1-&gt;6)]-beta-D-Man-(1-&gt;4)-beta-D-GlcNAc-(1-&gt;4)-beta-D-GlcNAc}-L-asparaginyl-[protein] + UDP-N-acetyl-alpha-D-glucosamine = N(4)-{beta-D-GlcNAc-(1-&gt;2)-[beta-D-GlcNAc-(1-&gt;4)]-alpha-D-Man-(1-&gt;3)-[beta-D-GlcNAc-(1-&gt;2)-[beta-D-GlcNAc-(1-&gt;6)]-alpha-D-Man-(1-&gt;6)]-beta-D-Man-(1-&gt;4)-beta-D-GlcNAc-(1-&gt;4)-beta-D-GlcNAc}-L-asparaginyl-[protein] + UDP + H(+)</text>
        <dbReference type="Rhea" id="RHEA:16921"/>
        <dbReference type="Rhea" id="RHEA-COMP:14374"/>
        <dbReference type="Rhea" id="RHEA-COMP:14377"/>
        <dbReference type="ChEBI" id="CHEBI:15378"/>
        <dbReference type="ChEBI" id="CHEBI:57705"/>
        <dbReference type="ChEBI" id="CHEBI:58223"/>
        <dbReference type="ChEBI" id="CHEBI:139507"/>
        <dbReference type="ChEBI" id="CHEBI:139510"/>
        <dbReference type="EC" id="2.4.1.155"/>
    </reaction>
</comment>
<dbReference type="GO" id="GO:0006487">
    <property type="term" value="P:protein N-linked glycosylation"/>
    <property type="evidence" value="ECO:0007669"/>
    <property type="project" value="TreeGrafter"/>
</dbReference>
<dbReference type="STRING" id="283909.R7T9E6"/>
<evidence type="ECO:0000313" key="22">
    <source>
        <dbReference type="Proteomes" id="UP000014760"/>
    </source>
</evidence>
<dbReference type="HOGENOM" id="CLU_016749_1_0_1"/>
<reference evidence="22" key="1">
    <citation type="submission" date="2012-12" db="EMBL/GenBank/DDBJ databases">
        <authorList>
            <person name="Hellsten U."/>
            <person name="Grimwood J."/>
            <person name="Chapman J.A."/>
            <person name="Shapiro H."/>
            <person name="Aerts A."/>
            <person name="Otillar R.P."/>
            <person name="Terry A.Y."/>
            <person name="Boore J.L."/>
            <person name="Simakov O."/>
            <person name="Marletaz F."/>
            <person name="Cho S.-J."/>
            <person name="Edsinger-Gonzales E."/>
            <person name="Havlak P."/>
            <person name="Kuo D.-H."/>
            <person name="Larsson T."/>
            <person name="Lv J."/>
            <person name="Arendt D."/>
            <person name="Savage R."/>
            <person name="Osoegawa K."/>
            <person name="de Jong P."/>
            <person name="Lindberg D.R."/>
            <person name="Seaver E.C."/>
            <person name="Weisblat D.A."/>
            <person name="Putnam N.H."/>
            <person name="Grigoriev I.V."/>
            <person name="Rokhsar D.S."/>
        </authorList>
    </citation>
    <scope>NUCLEOTIDE SEQUENCE</scope>
    <source>
        <strain evidence="22">I ESC-2004</strain>
    </source>
</reference>
<keyword evidence="11 17" id="KW-1133">Transmembrane helix</keyword>
<dbReference type="EMBL" id="KB310993">
    <property type="protein sequence ID" value="ELT90304.1"/>
    <property type="molecule type" value="Genomic_DNA"/>
</dbReference>
<dbReference type="InterPro" id="IPR026116">
    <property type="entry name" value="GT18_cat"/>
</dbReference>
<comment type="pathway">
    <text evidence="3">Protein modification; protein glycosylation.</text>
</comment>
<evidence type="ECO:0000256" key="6">
    <source>
        <dbReference type="ARBA" id="ARBA00022525"/>
    </source>
</evidence>
<evidence type="ECO:0000256" key="10">
    <source>
        <dbReference type="ARBA" id="ARBA00022968"/>
    </source>
</evidence>
<evidence type="ECO:0000256" key="8">
    <source>
        <dbReference type="ARBA" id="ARBA00022679"/>
    </source>
</evidence>
<evidence type="ECO:0000256" key="2">
    <source>
        <dbReference type="ARBA" id="ARBA00004613"/>
    </source>
</evidence>
<protein>
    <recommendedName>
        <fullName evidence="5">alpha-1,6-mannosyl-glycoprotein 6-beta-N-acetylglucosaminyltransferase</fullName>
        <ecNumber evidence="5">2.4.1.155</ecNumber>
    </recommendedName>
</protein>
<comment type="similarity">
    <text evidence="4">Belongs to the glycosyltransferase 18 family.</text>
</comment>
<evidence type="ECO:0000256" key="4">
    <source>
        <dbReference type="ARBA" id="ARBA00007477"/>
    </source>
</evidence>
<evidence type="ECO:0000256" key="3">
    <source>
        <dbReference type="ARBA" id="ARBA00004922"/>
    </source>
</evidence>
<keyword evidence="14" id="KW-0325">Glycoprotein</keyword>
<dbReference type="GO" id="GO:0030144">
    <property type="term" value="F:alpha-1,6-mannosylglycoprotein 6-beta-N-acetylglucosaminyltransferase activity"/>
    <property type="evidence" value="ECO:0007669"/>
    <property type="project" value="UniProtKB-EC"/>
</dbReference>
<dbReference type="OMA" id="HCESKLK"/>
<dbReference type="Proteomes" id="UP000014760">
    <property type="component" value="Unassembled WGS sequence"/>
</dbReference>
<evidence type="ECO:0000256" key="14">
    <source>
        <dbReference type="ARBA" id="ARBA00023180"/>
    </source>
</evidence>
<sequence length="641" mass="72388">MVSKTMRLQLGSVRRLGMLVCAVGFVWSLLFVSMMLNETSEEQSENLKDEILALSQKYVRSLAKDSQNAVDGPYTGRLTGYDLKKTMAVLLEDMMERLERIEARLDAAAAGSNVSALAVRPHSVRRSSHHEQRVVLSKEEKVVEEKPVNAKDLLLGVQEDCSVTSDELLQFPSCPAKIAWMRSHWKSDSCYAYYGVDGSECSFRIYLSEIETWCPVLTGRKQRLFNTSNSEAGTRQASLKLDLHGLLNLLRDPGQRHNYEWMKMRIERMWPNWLRAAKSLSTQNDFQHRPQKRILVHLGLLSSKSGFKIPETSFKGGPLGELVQWSDLISALYVLGHDLIITSEVEQLQQILVKFPSAEAQCQSRTTLPLDLLYTDIVGLTQFKRKVKQGYGKFSVTSKPRVQCMQLFIGLGFPYEGPAPLEAIALGNIFINPKFDPPHNSENTKFFRGKPTSRKVTSQHPYAEDFIASPNVITVDIDDKVALEEAVVKALKEEPPKPYMPYEFTEEGMLQRVNAYILHQDFCRQDAEKPWPPASSIQVITAAPGVSCKDACRQKDLICEPSHFPRLNTAEMLKQYNSQPCTTVSQQDDIYYPAMETTGACFLQKEHLLFSCMGAIVDLKRLCPCRDYIKGQTALCMNCVS</sequence>
<keyword evidence="22" id="KW-1185">Reference proteome</keyword>
<keyword evidence="13 17" id="KW-0472">Membrane</keyword>
<evidence type="ECO:0000256" key="17">
    <source>
        <dbReference type="SAM" id="Phobius"/>
    </source>
</evidence>
<evidence type="ECO:0000259" key="19">
    <source>
        <dbReference type="Pfam" id="PF15027"/>
    </source>
</evidence>
<keyword evidence="9 17" id="KW-0812">Transmembrane</keyword>
<keyword evidence="10" id="KW-0735">Signal-anchor</keyword>
<reference evidence="21" key="3">
    <citation type="submission" date="2015-06" db="UniProtKB">
        <authorList>
            <consortium name="EnsemblMetazoa"/>
        </authorList>
    </citation>
    <scope>IDENTIFICATION</scope>
</reference>
<dbReference type="OrthoDB" id="2113294at2759"/>
<evidence type="ECO:0000256" key="1">
    <source>
        <dbReference type="ARBA" id="ARBA00004323"/>
    </source>
</evidence>
<feature type="domain" description="MGT5A-like N-terminal" evidence="19">
    <location>
        <begin position="13"/>
        <end position="110"/>
    </location>
</feature>
<dbReference type="GO" id="GO:0005576">
    <property type="term" value="C:extracellular region"/>
    <property type="evidence" value="ECO:0007669"/>
    <property type="project" value="UniProtKB-SubCell"/>
</dbReference>
<keyword evidence="12" id="KW-0333">Golgi apparatus</keyword>
<evidence type="ECO:0000256" key="5">
    <source>
        <dbReference type="ARBA" id="ARBA00012671"/>
    </source>
</evidence>
<dbReference type="GO" id="GO:0000139">
    <property type="term" value="C:Golgi membrane"/>
    <property type="evidence" value="ECO:0007669"/>
    <property type="project" value="UniProtKB-SubCell"/>
</dbReference>
<reference evidence="20 22" key="2">
    <citation type="journal article" date="2013" name="Nature">
        <title>Insights into bilaterian evolution from three spiralian genomes.</title>
        <authorList>
            <person name="Simakov O."/>
            <person name="Marletaz F."/>
            <person name="Cho S.J."/>
            <person name="Edsinger-Gonzales E."/>
            <person name="Havlak P."/>
            <person name="Hellsten U."/>
            <person name="Kuo D.H."/>
            <person name="Larsson T."/>
            <person name="Lv J."/>
            <person name="Arendt D."/>
            <person name="Savage R."/>
            <person name="Osoegawa K."/>
            <person name="de Jong P."/>
            <person name="Grimwood J."/>
            <person name="Chapman J.A."/>
            <person name="Shapiro H."/>
            <person name="Aerts A."/>
            <person name="Otillar R.P."/>
            <person name="Terry A.Y."/>
            <person name="Boore J.L."/>
            <person name="Grigoriev I.V."/>
            <person name="Lindberg D.R."/>
            <person name="Seaver E.C."/>
            <person name="Weisblat D.A."/>
            <person name="Putnam N.H."/>
            <person name="Rokhsar D.S."/>
        </authorList>
    </citation>
    <scope>NUCLEOTIDE SEQUENCE</scope>
    <source>
        <strain evidence="20 22">I ESC-2004</strain>
    </source>
</reference>
<feature type="transmembrane region" description="Helical" evidence="17">
    <location>
        <begin position="16"/>
        <end position="36"/>
    </location>
</feature>
<dbReference type="PANTHER" id="PTHR15075">
    <property type="entry name" value="ALPHA-MANNOSIDE BETA-1,6-N-ACETYLGLUCOSAMINYLTRANSFERASE"/>
    <property type="match status" value="1"/>
</dbReference>
<dbReference type="InterPro" id="IPR052105">
    <property type="entry name" value="MGAT5_Glycosyltransferase"/>
</dbReference>
<keyword evidence="7" id="KW-0328">Glycosyltransferase</keyword>
<evidence type="ECO:0000256" key="13">
    <source>
        <dbReference type="ARBA" id="ARBA00023136"/>
    </source>
</evidence>
<keyword evidence="16" id="KW-0175">Coiled coil</keyword>
<dbReference type="PANTHER" id="PTHR15075:SF2">
    <property type="entry name" value="ALPHA-1,6-MANNOSYLGLYCOPROTEIN 6-BETA-N-ACETYLGLUCOSAMINYLTRANSFERASE"/>
    <property type="match status" value="1"/>
</dbReference>
<evidence type="ECO:0000256" key="9">
    <source>
        <dbReference type="ARBA" id="ARBA00022692"/>
    </source>
</evidence>
<evidence type="ECO:0000259" key="18">
    <source>
        <dbReference type="Pfam" id="PF15024"/>
    </source>
</evidence>
<dbReference type="EMBL" id="AMQN01003132">
    <property type="status" value="NOT_ANNOTATED_CDS"/>
    <property type="molecule type" value="Genomic_DNA"/>
</dbReference>
<dbReference type="AlphaFoldDB" id="R7T9E6"/>
<dbReference type="Pfam" id="PF15024">
    <property type="entry name" value="Glyco_transf_18"/>
    <property type="match status" value="2"/>
</dbReference>
<evidence type="ECO:0000256" key="7">
    <source>
        <dbReference type="ARBA" id="ARBA00022676"/>
    </source>
</evidence>
<dbReference type="InterPro" id="IPR027833">
    <property type="entry name" value="MGT5A-like_N"/>
</dbReference>
<dbReference type="EC" id="2.4.1.155" evidence="5"/>
<evidence type="ECO:0000256" key="11">
    <source>
        <dbReference type="ARBA" id="ARBA00022989"/>
    </source>
</evidence>
<keyword evidence="8" id="KW-0808">Transferase</keyword>
<proteinExistence type="inferred from homology"/>
<accession>R7T9E6</accession>
<feature type="domain" description="Glycosyltransferase family 18 catalytic" evidence="18">
    <location>
        <begin position="405"/>
        <end position="625"/>
    </location>
</feature>
<dbReference type="EnsemblMetazoa" id="CapteT225115">
    <property type="protein sequence ID" value="CapteP225115"/>
    <property type="gene ID" value="CapteG225115"/>
</dbReference>
<comment type="subcellular location">
    <subcellularLocation>
        <location evidence="1">Golgi apparatus membrane</location>
        <topology evidence="1">Single-pass type II membrane protein</topology>
    </subcellularLocation>
    <subcellularLocation>
        <location evidence="2">Secreted</location>
    </subcellularLocation>
</comment>
<name>R7T9E6_CAPTE</name>
<evidence type="ECO:0000313" key="20">
    <source>
        <dbReference type="EMBL" id="ELT90304.1"/>
    </source>
</evidence>
<organism evidence="20">
    <name type="scientific">Capitella teleta</name>
    <name type="common">Polychaete worm</name>
    <dbReference type="NCBI Taxonomy" id="283909"/>
    <lineage>
        <taxon>Eukaryota</taxon>
        <taxon>Metazoa</taxon>
        <taxon>Spiralia</taxon>
        <taxon>Lophotrochozoa</taxon>
        <taxon>Annelida</taxon>
        <taxon>Polychaeta</taxon>
        <taxon>Sedentaria</taxon>
        <taxon>Scolecida</taxon>
        <taxon>Capitellidae</taxon>
        <taxon>Capitella</taxon>
    </lineage>
</organism>
<dbReference type="Pfam" id="PF15027">
    <property type="entry name" value="MGT5A_N"/>
    <property type="match status" value="1"/>
</dbReference>
<evidence type="ECO:0000256" key="15">
    <source>
        <dbReference type="ARBA" id="ARBA00048243"/>
    </source>
</evidence>
<evidence type="ECO:0000313" key="21">
    <source>
        <dbReference type="EnsemblMetazoa" id="CapteP225115"/>
    </source>
</evidence>
<feature type="domain" description="Glycosyltransferase family 18 catalytic" evidence="18">
    <location>
        <begin position="190"/>
        <end position="393"/>
    </location>
</feature>
<dbReference type="UniPathway" id="UPA00378"/>
<evidence type="ECO:0000256" key="12">
    <source>
        <dbReference type="ARBA" id="ARBA00023034"/>
    </source>
</evidence>
<gene>
    <name evidence="20" type="ORF">CAPTEDRAFT_225115</name>
</gene>
<keyword evidence="6" id="KW-0964">Secreted</keyword>